<comment type="cofactor">
    <cofactor evidence="1">
        <name>FAD</name>
        <dbReference type="ChEBI" id="CHEBI:57692"/>
    </cofactor>
</comment>
<evidence type="ECO:0000313" key="10">
    <source>
        <dbReference type="Proteomes" id="UP001306950"/>
    </source>
</evidence>
<dbReference type="RefSeq" id="WP_331848446.1">
    <property type="nucleotide sequence ID" value="NZ_JAZHPZ010000013.1"/>
</dbReference>
<dbReference type="SUPFAM" id="SSF51905">
    <property type="entry name" value="FAD/NAD(P)-binding domain"/>
    <property type="match status" value="1"/>
</dbReference>
<dbReference type="PANTHER" id="PTHR43429:SF1">
    <property type="entry name" value="NAD(P)H SULFUR OXIDOREDUCTASE (COA-DEPENDENT)"/>
    <property type="match status" value="1"/>
</dbReference>
<sequence length="453" mass="49378">MKVAVIGCTHAGTAAIVNTANLYPDAEITVYERNDNISFLSCGIALYVGGMVKDPQGLFYSSPQQLAELGVNTKMRHEVISVDTAGKTLRARNLETGAEFDDTFDKLIVTTGSWPIVPKFEGIELDNILLSKNFNHSNTIIEKSQQANNIVVVGAGYIGVELVEAFQLNGKQVTLIDAEDRILSKYLDAEYTDKIEASLREHGIKLALGEKVTKFTGDNGKVSQVVTDKGQYDADLVIMCIGFRPNTELLKGQVDMLGNGAIIVDEYMRTSAADVYAAGDSCAIFYNPTGKHAYIPLATNAVRMGTLVARNLVAPTVKYMGTQGTSGIKIYEDNIAGTGMTEAAAKEAGIEAEAVLINDSYRPEFMPTHEQVMLKVVYEKATRRILGAQIMSKADLTQSINTISVCIQNGMKMEELAFVDFFFQPHYNKPWNFLNSAGLGALPEVPARETVRA</sequence>
<comment type="caution">
    <text evidence="9">The sequence shown here is derived from an EMBL/GenBank/DDBJ whole genome shotgun (WGS) entry which is preliminary data.</text>
</comment>
<keyword evidence="6" id="KW-0676">Redox-active center</keyword>
<dbReference type="EMBL" id="JAZHPZ010000013">
    <property type="protein sequence ID" value="MEF2968238.1"/>
    <property type="molecule type" value="Genomic_DNA"/>
</dbReference>
<comment type="similarity">
    <text evidence="2">Belongs to the class-III pyridine nucleotide-disulfide oxidoreductase family.</text>
</comment>
<dbReference type="PANTHER" id="PTHR43429">
    <property type="entry name" value="PYRIDINE NUCLEOTIDE-DISULFIDE OXIDOREDUCTASE DOMAIN-CONTAINING"/>
    <property type="match status" value="1"/>
</dbReference>
<dbReference type="SUPFAM" id="SSF55424">
    <property type="entry name" value="FAD/NAD-linked reductases, dimerisation (C-terminal) domain"/>
    <property type="match status" value="1"/>
</dbReference>
<evidence type="ECO:0000256" key="2">
    <source>
        <dbReference type="ARBA" id="ARBA00009130"/>
    </source>
</evidence>
<dbReference type="PRINTS" id="PR00368">
    <property type="entry name" value="FADPNR"/>
</dbReference>
<keyword evidence="4" id="KW-0274">FAD</keyword>
<feature type="domain" description="FAD/NAD(P)-binding" evidence="8">
    <location>
        <begin position="1"/>
        <end position="305"/>
    </location>
</feature>
<evidence type="ECO:0000256" key="4">
    <source>
        <dbReference type="ARBA" id="ARBA00022827"/>
    </source>
</evidence>
<dbReference type="InterPro" id="IPR016156">
    <property type="entry name" value="FAD/NAD-linked_Rdtase_dimer_sf"/>
</dbReference>
<feature type="domain" description="Pyridine nucleotide-disulphide oxidoreductase dimerisation" evidence="7">
    <location>
        <begin position="334"/>
        <end position="428"/>
    </location>
</feature>
<proteinExistence type="inferred from homology"/>
<dbReference type="Pfam" id="PF02852">
    <property type="entry name" value="Pyr_redox_dim"/>
    <property type="match status" value="1"/>
</dbReference>
<evidence type="ECO:0000259" key="8">
    <source>
        <dbReference type="Pfam" id="PF07992"/>
    </source>
</evidence>
<dbReference type="Proteomes" id="UP001306950">
    <property type="component" value="Unassembled WGS sequence"/>
</dbReference>
<name>A0ABU7VY77_9BACL</name>
<dbReference type="Gene3D" id="3.30.390.30">
    <property type="match status" value="1"/>
</dbReference>
<gene>
    <name evidence="9" type="ORF">V3851_20610</name>
</gene>
<evidence type="ECO:0000256" key="6">
    <source>
        <dbReference type="ARBA" id="ARBA00023284"/>
    </source>
</evidence>
<dbReference type="Gene3D" id="3.50.50.60">
    <property type="entry name" value="FAD/NAD(P)-binding domain"/>
    <property type="match status" value="2"/>
</dbReference>
<accession>A0ABU7VY77</accession>
<protein>
    <submittedName>
        <fullName evidence="9">FAD-dependent oxidoreductase</fullName>
    </submittedName>
</protein>
<evidence type="ECO:0000313" key="9">
    <source>
        <dbReference type="EMBL" id="MEF2968238.1"/>
    </source>
</evidence>
<dbReference type="InterPro" id="IPR036188">
    <property type="entry name" value="FAD/NAD-bd_sf"/>
</dbReference>
<keyword evidence="5" id="KW-0560">Oxidoreductase</keyword>
<dbReference type="Pfam" id="PF07992">
    <property type="entry name" value="Pyr_redox_2"/>
    <property type="match status" value="1"/>
</dbReference>
<evidence type="ECO:0000259" key="7">
    <source>
        <dbReference type="Pfam" id="PF02852"/>
    </source>
</evidence>
<evidence type="ECO:0000256" key="1">
    <source>
        <dbReference type="ARBA" id="ARBA00001974"/>
    </source>
</evidence>
<evidence type="ECO:0000256" key="5">
    <source>
        <dbReference type="ARBA" id="ARBA00023002"/>
    </source>
</evidence>
<dbReference type="PRINTS" id="PR00411">
    <property type="entry name" value="PNDRDTASEI"/>
</dbReference>
<dbReference type="InterPro" id="IPR050260">
    <property type="entry name" value="FAD-bd_OxRdtase"/>
</dbReference>
<keyword evidence="3" id="KW-0285">Flavoprotein</keyword>
<evidence type="ECO:0000256" key="3">
    <source>
        <dbReference type="ARBA" id="ARBA00022630"/>
    </source>
</evidence>
<reference evidence="9 10" key="1">
    <citation type="submission" date="2024-02" db="EMBL/GenBank/DDBJ databases">
        <title>A nitrogen-fixing paenibacillus bacterium.</title>
        <authorList>
            <person name="Zhang W.L."/>
            <person name="Chen S.F."/>
        </authorList>
    </citation>
    <scope>NUCLEOTIDE SEQUENCE [LARGE SCALE GENOMIC DNA]</scope>
    <source>
        <strain evidence="9 10">M1</strain>
    </source>
</reference>
<dbReference type="InterPro" id="IPR023753">
    <property type="entry name" value="FAD/NAD-binding_dom"/>
</dbReference>
<keyword evidence="10" id="KW-1185">Reference proteome</keyword>
<dbReference type="InterPro" id="IPR004099">
    <property type="entry name" value="Pyr_nucl-diS_OxRdtase_dimer"/>
</dbReference>
<organism evidence="9 10">
    <name type="scientific">Paenibacillus haidiansis</name>
    <dbReference type="NCBI Taxonomy" id="1574488"/>
    <lineage>
        <taxon>Bacteria</taxon>
        <taxon>Bacillati</taxon>
        <taxon>Bacillota</taxon>
        <taxon>Bacilli</taxon>
        <taxon>Bacillales</taxon>
        <taxon>Paenibacillaceae</taxon>
        <taxon>Paenibacillus</taxon>
    </lineage>
</organism>